<feature type="compositionally biased region" description="Polar residues" evidence="1">
    <location>
        <begin position="294"/>
        <end position="313"/>
    </location>
</feature>
<sequence length="492" mass="54872">MAEQQSDGIPAQIGIGIMDFTYLLSERMAESRRLRVLSAAASPPTPGGLVRLFSFAGTNNELTSLKNEVRMMAKKVEENSEAIKNMLSDEGNRSNNEVKSPPHRYKSHSEEGVAGILITELGKFSNTEVEGSQHGHDQEPEEAATEFAATMRGATLLNYQVEAFSSIANRHDKGSENTIPEIRGHGEIPRNQAEGLACNQQRYPTPTRKECSASSASALKPNAPLESPQMELCRKRATIESPASSDMRKRRGTAVDIESIRERYIKKLRFESSAGTQASDDTIVVKSPQDITISLPTSLPQQPRESTPAQSQNTARRFTRRTTAILAGESARPTYKPRQAAEKEAETPAKPAWGYVTWKKPNQERWLVSEQRLVIRLIDKEKRRSKGRVLSGAKIARAFNKKLEGVVQHRGEKTIVGTVLEHQRVAPVRTIASINGMISRCRNIVMKEGDSAELSIELEDDDENEDEDGYENYDYEENEDDDDEDDVKDEEE</sequence>
<reference evidence="2" key="1">
    <citation type="submission" date="2021-02" db="EMBL/GenBank/DDBJ databases">
        <title>Genome sequence Cadophora malorum strain M34.</title>
        <authorList>
            <person name="Stefanovic E."/>
            <person name="Vu D."/>
            <person name="Scully C."/>
            <person name="Dijksterhuis J."/>
            <person name="Roader J."/>
            <person name="Houbraken J."/>
        </authorList>
    </citation>
    <scope>NUCLEOTIDE SEQUENCE</scope>
    <source>
        <strain evidence="2">M34</strain>
    </source>
</reference>
<gene>
    <name evidence="2" type="ORF">IFR04_012111</name>
</gene>
<evidence type="ECO:0000313" key="2">
    <source>
        <dbReference type="EMBL" id="KAG4414763.1"/>
    </source>
</evidence>
<feature type="region of interest" description="Disordered" evidence="1">
    <location>
        <begin position="294"/>
        <end position="317"/>
    </location>
</feature>
<dbReference type="EMBL" id="JAFJYH010000250">
    <property type="protein sequence ID" value="KAG4414763.1"/>
    <property type="molecule type" value="Genomic_DNA"/>
</dbReference>
<dbReference type="Proteomes" id="UP000664132">
    <property type="component" value="Unassembled WGS sequence"/>
</dbReference>
<keyword evidence="3" id="KW-1185">Reference proteome</keyword>
<dbReference type="AlphaFoldDB" id="A0A8H7W742"/>
<organism evidence="2 3">
    <name type="scientific">Cadophora malorum</name>
    <dbReference type="NCBI Taxonomy" id="108018"/>
    <lineage>
        <taxon>Eukaryota</taxon>
        <taxon>Fungi</taxon>
        <taxon>Dikarya</taxon>
        <taxon>Ascomycota</taxon>
        <taxon>Pezizomycotina</taxon>
        <taxon>Leotiomycetes</taxon>
        <taxon>Helotiales</taxon>
        <taxon>Ploettnerulaceae</taxon>
        <taxon>Cadophora</taxon>
    </lineage>
</organism>
<name>A0A8H7W742_9HELO</name>
<proteinExistence type="predicted"/>
<evidence type="ECO:0000256" key="1">
    <source>
        <dbReference type="SAM" id="MobiDB-lite"/>
    </source>
</evidence>
<feature type="compositionally biased region" description="Acidic residues" evidence="1">
    <location>
        <begin position="456"/>
        <end position="492"/>
    </location>
</feature>
<evidence type="ECO:0000313" key="3">
    <source>
        <dbReference type="Proteomes" id="UP000664132"/>
    </source>
</evidence>
<dbReference type="OrthoDB" id="3600107at2759"/>
<comment type="caution">
    <text evidence="2">The sequence shown here is derived from an EMBL/GenBank/DDBJ whole genome shotgun (WGS) entry which is preliminary data.</text>
</comment>
<feature type="region of interest" description="Disordered" evidence="1">
    <location>
        <begin position="455"/>
        <end position="492"/>
    </location>
</feature>
<protein>
    <submittedName>
        <fullName evidence="2">Uncharacterized protein</fullName>
    </submittedName>
</protein>
<accession>A0A8H7W742</accession>
<feature type="region of interest" description="Disordered" evidence="1">
    <location>
        <begin position="87"/>
        <end position="109"/>
    </location>
</feature>